<keyword evidence="3" id="KW-0732">Signal</keyword>
<evidence type="ECO:0000256" key="3">
    <source>
        <dbReference type="SAM" id="SignalP"/>
    </source>
</evidence>
<protein>
    <recommendedName>
        <fullName evidence="6">Integral membrane protein</fullName>
    </recommendedName>
</protein>
<keyword evidence="2" id="KW-0812">Transmembrane</keyword>
<proteinExistence type="predicted"/>
<feature type="transmembrane region" description="Helical" evidence="2">
    <location>
        <begin position="178"/>
        <end position="196"/>
    </location>
</feature>
<feature type="compositionally biased region" description="Basic and acidic residues" evidence="1">
    <location>
        <begin position="46"/>
        <end position="72"/>
    </location>
</feature>
<evidence type="ECO:0000313" key="4">
    <source>
        <dbReference type="EMBL" id="BAU83023.1"/>
    </source>
</evidence>
<name>A0A160NYP2_STRLU</name>
<feature type="chain" id="PRO_5007819027" description="Integral membrane protein" evidence="3">
    <location>
        <begin position="34"/>
        <end position="206"/>
    </location>
</feature>
<accession>A0A160NYP2</accession>
<sequence length="206" mass="20920">MRRTPARLFTGTALTFVALTTLTAAPLAFTTFAAPPAVANDGGGEGGRDGGRDEGREGGGESGRDWGDRRLEIFPSPADPGTTVTVNTAACGEHGHGKGDATSVGAGDFHLNPSTHKKVVVGQFAVPHHARAGSYEIRVECDNGKSTRGELIVERREGPSGHVRTGVGGSVGPDTSQIAAGVAVLAAAAAGGTWLLRRRASGAQDG</sequence>
<evidence type="ECO:0000256" key="2">
    <source>
        <dbReference type="SAM" id="Phobius"/>
    </source>
</evidence>
<evidence type="ECO:0008006" key="6">
    <source>
        <dbReference type="Google" id="ProtNLM"/>
    </source>
</evidence>
<feature type="signal peptide" evidence="3">
    <location>
        <begin position="1"/>
        <end position="33"/>
    </location>
</feature>
<dbReference type="Proteomes" id="UP000217676">
    <property type="component" value="Chromosome"/>
</dbReference>
<reference evidence="4 5" key="1">
    <citation type="journal article" date="2016" name="Genome Announc.">
        <title>Complete Genome Sequence of Thiostrepton-Producing Streptomyces laurentii ATCC 31255.</title>
        <authorList>
            <person name="Doi K."/>
            <person name="Fujino Y."/>
            <person name="Nagayoshi Y."/>
            <person name="Ohshima T."/>
            <person name="Ogata S."/>
        </authorList>
    </citation>
    <scope>NUCLEOTIDE SEQUENCE [LARGE SCALE GENOMIC DNA]</scope>
    <source>
        <strain evidence="4 5">ATCC 31255</strain>
    </source>
</reference>
<dbReference type="AlphaFoldDB" id="A0A160NYP2"/>
<evidence type="ECO:0000313" key="5">
    <source>
        <dbReference type="Proteomes" id="UP000217676"/>
    </source>
</evidence>
<organism evidence="4 5">
    <name type="scientific">Streptomyces laurentii</name>
    <dbReference type="NCBI Taxonomy" id="39478"/>
    <lineage>
        <taxon>Bacteria</taxon>
        <taxon>Bacillati</taxon>
        <taxon>Actinomycetota</taxon>
        <taxon>Actinomycetes</taxon>
        <taxon>Kitasatosporales</taxon>
        <taxon>Streptomycetaceae</taxon>
        <taxon>Streptomyces</taxon>
    </lineage>
</organism>
<feature type="region of interest" description="Disordered" evidence="1">
    <location>
        <begin position="35"/>
        <end position="109"/>
    </location>
</feature>
<gene>
    <name evidence="4" type="ORF">SLA_2089</name>
</gene>
<dbReference type="KEGG" id="slau:SLA_2089"/>
<dbReference type="EMBL" id="AP017424">
    <property type="protein sequence ID" value="BAU83023.1"/>
    <property type="molecule type" value="Genomic_DNA"/>
</dbReference>
<keyword evidence="5" id="KW-1185">Reference proteome</keyword>
<evidence type="ECO:0000256" key="1">
    <source>
        <dbReference type="SAM" id="MobiDB-lite"/>
    </source>
</evidence>
<keyword evidence="2" id="KW-1133">Transmembrane helix</keyword>
<keyword evidence="2" id="KW-0472">Membrane</keyword>